<protein>
    <recommendedName>
        <fullName evidence="2">AMP-dependent synthetase/ligase domain-containing protein</fullName>
    </recommendedName>
</protein>
<keyword evidence="4" id="KW-1185">Reference proteome</keyword>
<gene>
    <name evidence="3" type="ORF">GCM10023195_62690</name>
</gene>
<dbReference type="Gene3D" id="3.40.50.980">
    <property type="match status" value="1"/>
</dbReference>
<evidence type="ECO:0000256" key="1">
    <source>
        <dbReference type="ARBA" id="ARBA00022598"/>
    </source>
</evidence>
<sequence length="276" mass="29362">MPDPSPDANLAESLSEWTRAFGWRDRAAFLCGEDVFTQGEVHRGAGRAAGFLWAHGVRPGDRVVIGLPASIEFVWAFLGAVRIGAIALIADPEASMLPPGEVAVCEPGRHEKVITPGELATGMARATVPPAYPVHSGTPAFAQYGEVYAHGDPEASFLAMEPFGLRENDVLFSVPKTYDPAGLRNTVFLPLYSGASAVLDSGRRSIAAVAERVRRHRASVLLSTSAFLTRLAAEAPREPFWPLRIAVSQGAPPPVRAEERLGCPVLAPAVQDPAPA</sequence>
<reference evidence="4" key="1">
    <citation type="journal article" date="2019" name="Int. J. Syst. Evol. Microbiol.">
        <title>The Global Catalogue of Microorganisms (GCM) 10K type strain sequencing project: providing services to taxonomists for standard genome sequencing and annotation.</title>
        <authorList>
            <consortium name="The Broad Institute Genomics Platform"/>
            <consortium name="The Broad Institute Genome Sequencing Center for Infectious Disease"/>
            <person name="Wu L."/>
            <person name="Ma J."/>
        </authorList>
    </citation>
    <scope>NUCLEOTIDE SEQUENCE [LARGE SCALE GENOMIC DNA]</scope>
    <source>
        <strain evidence="4">JCM 17938</strain>
    </source>
</reference>
<dbReference type="SUPFAM" id="SSF56801">
    <property type="entry name" value="Acetyl-CoA synthetase-like"/>
    <property type="match status" value="1"/>
</dbReference>
<keyword evidence="1" id="KW-0436">Ligase</keyword>
<feature type="domain" description="AMP-dependent synthetase/ligase" evidence="2">
    <location>
        <begin position="20"/>
        <end position="96"/>
    </location>
</feature>
<dbReference type="PANTHER" id="PTHR43352:SF1">
    <property type="entry name" value="ANTHRANILATE--COA LIGASE"/>
    <property type="match status" value="1"/>
</dbReference>
<dbReference type="Gene3D" id="3.40.50.12780">
    <property type="entry name" value="N-terminal domain of ligase-like"/>
    <property type="match status" value="1"/>
</dbReference>
<evidence type="ECO:0000259" key="2">
    <source>
        <dbReference type="Pfam" id="PF00501"/>
    </source>
</evidence>
<dbReference type="Pfam" id="PF00501">
    <property type="entry name" value="AMP-binding"/>
    <property type="match status" value="1"/>
</dbReference>
<dbReference type="InterPro" id="IPR000873">
    <property type="entry name" value="AMP-dep_synth/lig_dom"/>
</dbReference>
<dbReference type="Proteomes" id="UP001500212">
    <property type="component" value="Unassembled WGS sequence"/>
</dbReference>
<comment type="caution">
    <text evidence="3">The sequence shown here is derived from an EMBL/GenBank/DDBJ whole genome shotgun (WGS) entry which is preliminary data.</text>
</comment>
<proteinExistence type="predicted"/>
<dbReference type="PANTHER" id="PTHR43352">
    <property type="entry name" value="ACETYL-COA SYNTHETASE"/>
    <property type="match status" value="1"/>
</dbReference>
<dbReference type="InterPro" id="IPR042099">
    <property type="entry name" value="ANL_N_sf"/>
</dbReference>
<dbReference type="EMBL" id="BAABHJ010000026">
    <property type="protein sequence ID" value="GAA4614376.1"/>
    <property type="molecule type" value="Genomic_DNA"/>
</dbReference>
<evidence type="ECO:0000313" key="3">
    <source>
        <dbReference type="EMBL" id="GAA4614376.1"/>
    </source>
</evidence>
<accession>A0ABP8TV46</accession>
<evidence type="ECO:0000313" key="4">
    <source>
        <dbReference type="Proteomes" id="UP001500212"/>
    </source>
</evidence>
<name>A0ABP8TV46_9ACTN</name>
<dbReference type="RefSeq" id="WP_345362702.1">
    <property type="nucleotide sequence ID" value="NZ_BAABHJ010000026.1"/>
</dbReference>
<organism evidence="3 4">
    <name type="scientific">Actinoallomurus liliacearum</name>
    <dbReference type="NCBI Taxonomy" id="1080073"/>
    <lineage>
        <taxon>Bacteria</taxon>
        <taxon>Bacillati</taxon>
        <taxon>Actinomycetota</taxon>
        <taxon>Actinomycetes</taxon>
        <taxon>Streptosporangiales</taxon>
        <taxon>Thermomonosporaceae</taxon>
        <taxon>Actinoallomurus</taxon>
    </lineage>
</organism>